<comment type="caution">
    <text evidence="1">The sequence shown here is derived from an EMBL/GenBank/DDBJ whole genome shotgun (WGS) entry which is preliminary data.</text>
</comment>
<protein>
    <submittedName>
        <fullName evidence="1">DUF1697 domain-containing protein</fullName>
    </submittedName>
</protein>
<dbReference type="SUPFAM" id="SSF160379">
    <property type="entry name" value="SP0830-like"/>
    <property type="match status" value="1"/>
</dbReference>
<evidence type="ECO:0000313" key="2">
    <source>
        <dbReference type="Proteomes" id="UP000523139"/>
    </source>
</evidence>
<dbReference type="EMBL" id="JABAHY010000002">
    <property type="protein sequence ID" value="NLS09213.1"/>
    <property type="molecule type" value="Genomic_DNA"/>
</dbReference>
<proteinExistence type="predicted"/>
<dbReference type="PANTHER" id="PTHR36439">
    <property type="entry name" value="BLL4334 PROTEIN"/>
    <property type="match status" value="1"/>
</dbReference>
<name>A0A7X8TI73_9MICC</name>
<dbReference type="Proteomes" id="UP000523139">
    <property type="component" value="Unassembled WGS sequence"/>
</dbReference>
<sequence length="182" mass="20267">MTSYCALLRGISPGKPGNDKLRETFTGLGFEEVCTLLSSGNVLFTTSSAKPARELENRIQQALQQQTGIGCGTILRSRQELQALVEQQPFGDLSHGKTSYLTVTFLKEPQDHSGTQFPAEPLPHVQILKYDDAARALLAVVDQTRGKTPDYMSWLQRNYGKEITTRTWRTVTKVLTKLPDPN</sequence>
<dbReference type="PANTHER" id="PTHR36439:SF1">
    <property type="entry name" value="DUF1697 DOMAIN-CONTAINING PROTEIN"/>
    <property type="match status" value="1"/>
</dbReference>
<dbReference type="Pfam" id="PF08002">
    <property type="entry name" value="DUF1697"/>
    <property type="match status" value="1"/>
</dbReference>
<dbReference type="Gene3D" id="3.30.70.1280">
    <property type="entry name" value="SP0830-like domains"/>
    <property type="match status" value="1"/>
</dbReference>
<keyword evidence="2" id="KW-1185">Reference proteome</keyword>
<dbReference type="PIRSF" id="PIRSF008502">
    <property type="entry name" value="UCP008502"/>
    <property type="match status" value="1"/>
</dbReference>
<dbReference type="AlphaFoldDB" id="A0A7X8TI73"/>
<organism evidence="1 2">
    <name type="scientific">Nesterenkonia sedimenti</name>
    <dbReference type="NCBI Taxonomy" id="1463632"/>
    <lineage>
        <taxon>Bacteria</taxon>
        <taxon>Bacillati</taxon>
        <taxon>Actinomycetota</taxon>
        <taxon>Actinomycetes</taxon>
        <taxon>Micrococcales</taxon>
        <taxon>Micrococcaceae</taxon>
        <taxon>Nesterenkonia</taxon>
    </lineage>
</organism>
<accession>A0A7X8TI73</accession>
<reference evidence="1 2" key="1">
    <citation type="submission" date="2020-04" db="EMBL/GenBank/DDBJ databases">
        <title>Nesterenkonia sp. nov., isolated from marine sediment.</title>
        <authorList>
            <person name="Zhang G."/>
        </authorList>
    </citation>
    <scope>NUCLEOTIDE SEQUENCE [LARGE SCALE GENOMIC DNA]</scope>
    <source>
        <strain evidence="1 2">MY13</strain>
    </source>
</reference>
<evidence type="ECO:0000313" key="1">
    <source>
        <dbReference type="EMBL" id="NLS09213.1"/>
    </source>
</evidence>
<dbReference type="InterPro" id="IPR012545">
    <property type="entry name" value="DUF1697"/>
</dbReference>
<dbReference type="RefSeq" id="WP_168886696.1">
    <property type="nucleotide sequence ID" value="NZ_JABAHY010000002.1"/>
</dbReference>
<gene>
    <name evidence="1" type="ORF">HGQ17_04170</name>
</gene>